<dbReference type="RefSeq" id="WP_075976048.1">
    <property type="nucleotide sequence ID" value="NZ_MKQR01000017.1"/>
</dbReference>
<proteinExistence type="predicted"/>
<name>A0A1Q9LJK2_9PSEU</name>
<dbReference type="EMBL" id="MKQR01000017">
    <property type="protein sequence ID" value="OLR92159.1"/>
    <property type="molecule type" value="Genomic_DNA"/>
</dbReference>
<sequence>MARSAAELLERAQRDLMPGEHENRFVPAVASGTAPLAALRALAAEELRIVPSDWRSFLTLAAQAVDPTARDVFSSLSAGEGVTLPLLHDFARAAGLDVDAPYEPQAGCQAYPSYLAWLALNGNPRDALLAILGNFAAWGKYCGTVSRGLREHYGFDETATAFFDFFATPVPELEAKYVQALQEAIDAGWTEERSLGYGRLLQRYELLFWNTLADIRQD</sequence>
<dbReference type="AlphaFoldDB" id="A0A1Q9LJK2"/>
<dbReference type="STRING" id="1193682.BJP25_22765"/>
<evidence type="ECO:0000259" key="2">
    <source>
        <dbReference type="Pfam" id="PF03070"/>
    </source>
</evidence>
<reference evidence="3 4" key="1">
    <citation type="submission" date="2016-10" db="EMBL/GenBank/DDBJ databases">
        <title>The Draft Genome Sequence of Actinokineospora bangkokensis 44EHWT reveals the biosynthetic pathway of antifungal compounds Thailandins with unusual extender unit butylmalonyl-CoA.</title>
        <authorList>
            <person name="Greule A."/>
            <person name="Intra B."/>
            <person name="Flemming S."/>
            <person name="Rommel M.G."/>
            <person name="Panbangred W."/>
            <person name="Bechthold A."/>
        </authorList>
    </citation>
    <scope>NUCLEOTIDE SEQUENCE [LARGE SCALE GENOMIC DNA]</scope>
    <source>
        <strain evidence="3 4">44EHW</strain>
    </source>
</reference>
<dbReference type="Gene3D" id="1.20.910.10">
    <property type="entry name" value="Heme oxygenase-like"/>
    <property type="match status" value="1"/>
</dbReference>
<evidence type="ECO:0000256" key="1">
    <source>
        <dbReference type="ARBA" id="ARBA00004948"/>
    </source>
</evidence>
<comment type="pathway">
    <text evidence="1">Cofactor biosynthesis; thiamine diphosphate biosynthesis.</text>
</comment>
<dbReference type="InterPro" id="IPR004305">
    <property type="entry name" value="Thiaminase-2/PQQC"/>
</dbReference>
<dbReference type="SUPFAM" id="SSF48613">
    <property type="entry name" value="Heme oxygenase-like"/>
    <property type="match status" value="1"/>
</dbReference>
<comment type="caution">
    <text evidence="3">The sequence shown here is derived from an EMBL/GenBank/DDBJ whole genome shotgun (WGS) entry which is preliminary data.</text>
</comment>
<keyword evidence="4" id="KW-1185">Reference proteome</keyword>
<dbReference type="Proteomes" id="UP000186040">
    <property type="component" value="Unassembled WGS sequence"/>
</dbReference>
<dbReference type="OrthoDB" id="3467339at2"/>
<protein>
    <submittedName>
        <fullName evidence="3">Transcriptional regulator</fullName>
    </submittedName>
</protein>
<dbReference type="Pfam" id="PF03070">
    <property type="entry name" value="TENA_THI-4"/>
    <property type="match status" value="1"/>
</dbReference>
<evidence type="ECO:0000313" key="4">
    <source>
        <dbReference type="Proteomes" id="UP000186040"/>
    </source>
</evidence>
<accession>A0A1Q9LJK2</accession>
<gene>
    <name evidence="3" type="ORF">BJP25_22765</name>
</gene>
<evidence type="ECO:0000313" key="3">
    <source>
        <dbReference type="EMBL" id="OLR92159.1"/>
    </source>
</evidence>
<organism evidence="3 4">
    <name type="scientific">Actinokineospora bangkokensis</name>
    <dbReference type="NCBI Taxonomy" id="1193682"/>
    <lineage>
        <taxon>Bacteria</taxon>
        <taxon>Bacillati</taxon>
        <taxon>Actinomycetota</taxon>
        <taxon>Actinomycetes</taxon>
        <taxon>Pseudonocardiales</taxon>
        <taxon>Pseudonocardiaceae</taxon>
        <taxon>Actinokineospora</taxon>
    </lineage>
</organism>
<feature type="domain" description="Thiaminase-2/PQQC" evidence="2">
    <location>
        <begin position="25"/>
        <end position="164"/>
    </location>
</feature>
<dbReference type="InterPro" id="IPR016084">
    <property type="entry name" value="Haem_Oase-like_multi-hlx"/>
</dbReference>